<evidence type="ECO:0000256" key="3">
    <source>
        <dbReference type="ARBA" id="ARBA00022642"/>
    </source>
</evidence>
<dbReference type="NCBIfam" id="NF000840">
    <property type="entry name" value="PRK00071.1-3"/>
    <property type="match status" value="1"/>
</dbReference>
<evidence type="ECO:0000313" key="12">
    <source>
        <dbReference type="EMBL" id="MBB6052326.1"/>
    </source>
</evidence>
<feature type="domain" description="Cytidyltransferase-like" evidence="11">
    <location>
        <begin position="6"/>
        <end position="171"/>
    </location>
</feature>
<evidence type="ECO:0000313" key="13">
    <source>
        <dbReference type="Proteomes" id="UP000520814"/>
    </source>
</evidence>
<evidence type="ECO:0000256" key="4">
    <source>
        <dbReference type="ARBA" id="ARBA00022679"/>
    </source>
</evidence>
<proteinExistence type="inferred from homology"/>
<keyword evidence="6 10" id="KW-0547">Nucleotide-binding</keyword>
<dbReference type="SUPFAM" id="SSF52374">
    <property type="entry name" value="Nucleotidylyl transferase"/>
    <property type="match status" value="1"/>
</dbReference>
<keyword evidence="7 10" id="KW-0067">ATP-binding</keyword>
<keyword evidence="13" id="KW-1185">Reference proteome</keyword>
<keyword evidence="4 10" id="KW-0808">Transferase</keyword>
<dbReference type="EMBL" id="JACHGW010000004">
    <property type="protein sequence ID" value="MBB6052326.1"/>
    <property type="molecule type" value="Genomic_DNA"/>
</dbReference>
<comment type="function">
    <text evidence="1 10">Catalyzes the reversible adenylation of nicotinate mononucleotide (NaMN) to nicotinic acid adenine dinucleotide (NaAD).</text>
</comment>
<dbReference type="NCBIfam" id="TIGR00482">
    <property type="entry name" value="nicotinate (nicotinamide) nucleotide adenylyltransferase"/>
    <property type="match status" value="1"/>
</dbReference>
<dbReference type="Pfam" id="PF01467">
    <property type="entry name" value="CTP_transf_like"/>
    <property type="match status" value="1"/>
</dbReference>
<comment type="similarity">
    <text evidence="10">Belongs to the NadD family.</text>
</comment>
<keyword evidence="3 10" id="KW-0662">Pyridine nucleotide biosynthesis</keyword>
<dbReference type="UniPathway" id="UPA00253">
    <property type="reaction ID" value="UER00332"/>
</dbReference>
<dbReference type="CDD" id="cd02165">
    <property type="entry name" value="NMNAT"/>
    <property type="match status" value="1"/>
</dbReference>
<evidence type="ECO:0000256" key="9">
    <source>
        <dbReference type="ARBA" id="ARBA00048721"/>
    </source>
</evidence>
<evidence type="ECO:0000256" key="5">
    <source>
        <dbReference type="ARBA" id="ARBA00022695"/>
    </source>
</evidence>
<comment type="caution">
    <text evidence="12">The sequence shown here is derived from an EMBL/GenBank/DDBJ whole genome shotgun (WGS) entry which is preliminary data.</text>
</comment>
<sequence length="204" mass="22628">MRKIGIFGGTFDPVHYGHLRIAEEARERFGLAHVLFVPNQVSPFKIGDTTTPASLRVALVRCAIESNPHFSLWAGELEREGPSFTVETLRRLAQEFPADSLYFLTGTDAVRDIGKWREPEACVALAQFVAFYRPGVTESEARVGVPDLIEPKILFAEMNGLDISSTEIRERVAAGRSIRYLVPDPVVALIEQQGLYRPAGHPPV</sequence>
<dbReference type="RefSeq" id="WP_184201163.1">
    <property type="nucleotide sequence ID" value="NZ_JACHGW010000004.1"/>
</dbReference>
<comment type="catalytic activity">
    <reaction evidence="9 10">
        <text>nicotinate beta-D-ribonucleotide + ATP + H(+) = deamido-NAD(+) + diphosphate</text>
        <dbReference type="Rhea" id="RHEA:22860"/>
        <dbReference type="ChEBI" id="CHEBI:15378"/>
        <dbReference type="ChEBI" id="CHEBI:30616"/>
        <dbReference type="ChEBI" id="CHEBI:33019"/>
        <dbReference type="ChEBI" id="CHEBI:57502"/>
        <dbReference type="ChEBI" id="CHEBI:58437"/>
        <dbReference type="EC" id="2.7.7.18"/>
    </reaction>
</comment>
<dbReference type="GO" id="GO:0004515">
    <property type="term" value="F:nicotinate-nucleotide adenylyltransferase activity"/>
    <property type="evidence" value="ECO:0007669"/>
    <property type="project" value="UniProtKB-UniRule"/>
</dbReference>
<keyword evidence="8 10" id="KW-0520">NAD</keyword>
<dbReference type="GO" id="GO:0009435">
    <property type="term" value="P:NAD+ biosynthetic process"/>
    <property type="evidence" value="ECO:0007669"/>
    <property type="project" value="UniProtKB-UniRule"/>
</dbReference>
<dbReference type="Proteomes" id="UP000520814">
    <property type="component" value="Unassembled WGS sequence"/>
</dbReference>
<dbReference type="HAMAP" id="MF_00244">
    <property type="entry name" value="NaMN_adenylyltr"/>
    <property type="match status" value="1"/>
</dbReference>
<evidence type="ECO:0000256" key="7">
    <source>
        <dbReference type="ARBA" id="ARBA00022840"/>
    </source>
</evidence>
<gene>
    <name evidence="10" type="primary">nadD</name>
    <name evidence="12" type="ORF">HNQ39_004147</name>
</gene>
<evidence type="ECO:0000256" key="10">
    <source>
        <dbReference type="HAMAP-Rule" id="MF_00244"/>
    </source>
</evidence>
<dbReference type="Gene3D" id="3.40.50.620">
    <property type="entry name" value="HUPs"/>
    <property type="match status" value="1"/>
</dbReference>
<dbReference type="PANTHER" id="PTHR39321:SF3">
    <property type="entry name" value="PHOSPHOPANTETHEINE ADENYLYLTRANSFERASE"/>
    <property type="match status" value="1"/>
</dbReference>
<dbReference type="EC" id="2.7.7.18" evidence="10"/>
<dbReference type="InterPro" id="IPR014729">
    <property type="entry name" value="Rossmann-like_a/b/a_fold"/>
</dbReference>
<dbReference type="NCBIfam" id="TIGR00125">
    <property type="entry name" value="cyt_tran_rel"/>
    <property type="match status" value="1"/>
</dbReference>
<evidence type="ECO:0000256" key="8">
    <source>
        <dbReference type="ARBA" id="ARBA00023027"/>
    </source>
</evidence>
<name>A0A7W9STD6_ARMRO</name>
<evidence type="ECO:0000259" key="11">
    <source>
        <dbReference type="Pfam" id="PF01467"/>
    </source>
</evidence>
<comment type="pathway">
    <text evidence="2 10">Cofactor biosynthesis; NAD(+) biosynthesis; deamido-NAD(+) from nicotinate D-ribonucleotide: step 1/1.</text>
</comment>
<protein>
    <recommendedName>
        <fullName evidence="10">Probable nicotinate-nucleotide adenylyltransferase</fullName>
        <ecNumber evidence="10">2.7.7.18</ecNumber>
    </recommendedName>
    <alternativeName>
        <fullName evidence="10">Deamido-NAD(+) diphosphorylase</fullName>
    </alternativeName>
    <alternativeName>
        <fullName evidence="10">Deamido-NAD(+) pyrophosphorylase</fullName>
    </alternativeName>
    <alternativeName>
        <fullName evidence="10">Nicotinate mononucleotide adenylyltransferase</fullName>
        <shortName evidence="10">NaMN adenylyltransferase</shortName>
    </alternativeName>
</protein>
<dbReference type="InterPro" id="IPR005248">
    <property type="entry name" value="NadD/NMNAT"/>
</dbReference>
<dbReference type="InterPro" id="IPR004821">
    <property type="entry name" value="Cyt_trans-like"/>
</dbReference>
<dbReference type="GO" id="GO:0005524">
    <property type="term" value="F:ATP binding"/>
    <property type="evidence" value="ECO:0007669"/>
    <property type="project" value="UniProtKB-KW"/>
</dbReference>
<evidence type="ECO:0000256" key="1">
    <source>
        <dbReference type="ARBA" id="ARBA00002324"/>
    </source>
</evidence>
<dbReference type="AlphaFoldDB" id="A0A7W9STD6"/>
<evidence type="ECO:0000256" key="2">
    <source>
        <dbReference type="ARBA" id="ARBA00005019"/>
    </source>
</evidence>
<accession>A0A7W9STD6</accession>
<keyword evidence="5 10" id="KW-0548">Nucleotidyltransferase</keyword>
<evidence type="ECO:0000256" key="6">
    <source>
        <dbReference type="ARBA" id="ARBA00022741"/>
    </source>
</evidence>
<dbReference type="PANTHER" id="PTHR39321">
    <property type="entry name" value="NICOTINATE-NUCLEOTIDE ADENYLYLTRANSFERASE-RELATED"/>
    <property type="match status" value="1"/>
</dbReference>
<organism evidence="12 13">
    <name type="scientific">Armatimonas rosea</name>
    <dbReference type="NCBI Taxonomy" id="685828"/>
    <lineage>
        <taxon>Bacteria</taxon>
        <taxon>Bacillati</taxon>
        <taxon>Armatimonadota</taxon>
        <taxon>Armatimonadia</taxon>
        <taxon>Armatimonadales</taxon>
        <taxon>Armatimonadaceae</taxon>
        <taxon>Armatimonas</taxon>
    </lineage>
</organism>
<reference evidence="12 13" key="1">
    <citation type="submission" date="2020-08" db="EMBL/GenBank/DDBJ databases">
        <title>Genomic Encyclopedia of Type Strains, Phase IV (KMG-IV): sequencing the most valuable type-strain genomes for metagenomic binning, comparative biology and taxonomic classification.</title>
        <authorList>
            <person name="Goeker M."/>
        </authorList>
    </citation>
    <scope>NUCLEOTIDE SEQUENCE [LARGE SCALE GENOMIC DNA]</scope>
    <source>
        <strain evidence="12 13">DSM 23562</strain>
    </source>
</reference>